<keyword evidence="2" id="KW-0732">Signal</keyword>
<organism evidence="3 4">
    <name type="scientific">Rhizobium subbaraonis</name>
    <dbReference type="NCBI Taxonomy" id="908946"/>
    <lineage>
        <taxon>Bacteria</taxon>
        <taxon>Pseudomonadati</taxon>
        <taxon>Pseudomonadota</taxon>
        <taxon>Alphaproteobacteria</taxon>
        <taxon>Hyphomicrobiales</taxon>
        <taxon>Rhizobiaceae</taxon>
        <taxon>Rhizobium/Agrobacterium group</taxon>
        <taxon>Rhizobium</taxon>
    </lineage>
</organism>
<dbReference type="InterPro" id="IPR010131">
    <property type="entry name" value="MdtP/NodT-like"/>
</dbReference>
<evidence type="ECO:0000313" key="4">
    <source>
        <dbReference type="Proteomes" id="UP000219167"/>
    </source>
</evidence>
<dbReference type="PANTHER" id="PTHR30203">
    <property type="entry name" value="OUTER MEMBRANE CATION EFFLUX PROTEIN"/>
    <property type="match status" value="1"/>
</dbReference>
<dbReference type="Gene3D" id="2.20.200.10">
    <property type="entry name" value="Outer membrane efflux proteins (OEP)"/>
    <property type="match status" value="1"/>
</dbReference>
<feature type="chain" id="PRO_5011827340" evidence="2">
    <location>
        <begin position="33"/>
        <end position="508"/>
    </location>
</feature>
<dbReference type="InterPro" id="IPR003423">
    <property type="entry name" value="OMP_efflux"/>
</dbReference>
<dbReference type="GO" id="GO:0015562">
    <property type="term" value="F:efflux transmembrane transporter activity"/>
    <property type="evidence" value="ECO:0007669"/>
    <property type="project" value="InterPro"/>
</dbReference>
<dbReference type="GO" id="GO:0005886">
    <property type="term" value="C:plasma membrane"/>
    <property type="evidence" value="ECO:0007669"/>
    <property type="project" value="UniProtKB-SubCell"/>
</dbReference>
<reference evidence="3 4" key="1">
    <citation type="submission" date="2017-08" db="EMBL/GenBank/DDBJ databases">
        <authorList>
            <person name="de Groot N.N."/>
        </authorList>
    </citation>
    <scope>NUCLEOTIDE SEQUENCE [LARGE SCALE GENOMIC DNA]</scope>
    <source>
        <strain evidence="3 4">JC85</strain>
    </source>
</reference>
<comment type="similarity">
    <text evidence="1 2">Belongs to the outer membrane factor (OMF) (TC 1.B.17) family.</text>
</comment>
<dbReference type="Gene3D" id="1.20.1600.10">
    <property type="entry name" value="Outer membrane efflux proteins (OEP)"/>
    <property type="match status" value="1"/>
</dbReference>
<keyword evidence="2" id="KW-0812">Transmembrane</keyword>
<evidence type="ECO:0000256" key="2">
    <source>
        <dbReference type="RuleBase" id="RU362097"/>
    </source>
</evidence>
<dbReference type="Pfam" id="PF02321">
    <property type="entry name" value="OEP"/>
    <property type="match status" value="2"/>
</dbReference>
<keyword evidence="2" id="KW-1134">Transmembrane beta strand</keyword>
<keyword evidence="2" id="KW-0472">Membrane</keyword>
<dbReference type="EMBL" id="OBQD01000009">
    <property type="protein sequence ID" value="SOC41650.1"/>
    <property type="molecule type" value="Genomic_DNA"/>
</dbReference>
<dbReference type="SUPFAM" id="SSF56954">
    <property type="entry name" value="Outer membrane efflux proteins (OEP)"/>
    <property type="match status" value="1"/>
</dbReference>
<keyword evidence="2" id="KW-0449">Lipoprotein</keyword>
<protein>
    <submittedName>
        <fullName evidence="3">Multidrug efflux system outer membrane protein</fullName>
    </submittedName>
</protein>
<feature type="signal peptide" evidence="2">
    <location>
        <begin position="1"/>
        <end position="32"/>
    </location>
</feature>
<keyword evidence="2" id="KW-0564">Palmitate</keyword>
<evidence type="ECO:0000313" key="3">
    <source>
        <dbReference type="EMBL" id="SOC41650.1"/>
    </source>
</evidence>
<dbReference type="PROSITE" id="PS51257">
    <property type="entry name" value="PROKAR_LIPOPROTEIN"/>
    <property type="match status" value="1"/>
</dbReference>
<keyword evidence="4" id="KW-1185">Reference proteome</keyword>
<dbReference type="Proteomes" id="UP000219167">
    <property type="component" value="Unassembled WGS sequence"/>
</dbReference>
<accession>A0A285UIE5</accession>
<dbReference type="AlphaFoldDB" id="A0A285UIE5"/>
<dbReference type="NCBIfam" id="TIGR01845">
    <property type="entry name" value="outer_NodT"/>
    <property type="match status" value="1"/>
</dbReference>
<name>A0A285UIE5_9HYPH</name>
<proteinExistence type="inferred from homology"/>
<gene>
    <name evidence="3" type="ORF">SAMN05892877_10946</name>
</gene>
<dbReference type="PANTHER" id="PTHR30203:SF25">
    <property type="entry name" value="OUTER MEMBRANE PROTEIN-RELATED"/>
    <property type="match status" value="1"/>
</dbReference>
<comment type="subcellular location">
    <subcellularLocation>
        <location evidence="2">Cell membrane</location>
        <topology evidence="2">Lipid-anchor</topology>
    </subcellularLocation>
</comment>
<evidence type="ECO:0000256" key="1">
    <source>
        <dbReference type="ARBA" id="ARBA00007613"/>
    </source>
</evidence>
<sequence length="508" mass="53502">MGRLYRGSGKTMKIARSLLPLTMLLLSGCVVGPDYNAPDTALPGKFSEAAGKSAGDTTLNPWWENFRDKRMNELVSRGMNENLSVLQAMERITEAQANVVAAGAGAWPQINGGGSATASGSDGSLLKRQSTTVLADGTVIPGSSHTQSRVASGNVGASWLLDLFGQYARSRESANASLDAAYDNVNVARLAYLSELTTTYISVRFFQEALALNRENLASRRETLKLTQDIRAAGAASSLDVVQAEGLVNQTLAELPPLETGFYQSANRVATLLGVPAATVTPELIRAGSQPYPRHSTKVGVPADLIRNRPDIRAAERTLAAATAEIGVAESQLYPALTLDGTIGAARTLSAVSGNLTSWSFGPTLTVPIFNGGALRAQVDIADSVAKQQYFAWKQTVLNAIEEVENAQAALIRDYQTVAALRRLVASNEEALSLARESYRGGASTILDVLDAERNVANSRLTLASAIRSLASDYVALNVAIGGGSAIETPVPTPSPNRKVASAAAATQ</sequence>